<evidence type="ECO:0000256" key="3">
    <source>
        <dbReference type="ARBA" id="ARBA00022448"/>
    </source>
</evidence>
<evidence type="ECO:0000256" key="12">
    <source>
        <dbReference type="ARBA" id="ARBA00023170"/>
    </source>
</evidence>
<dbReference type="InterPro" id="IPR000531">
    <property type="entry name" value="Beta-barrel_TonB"/>
</dbReference>
<dbReference type="InterPro" id="IPR010105">
    <property type="entry name" value="TonB_sidphr_rcpt"/>
</dbReference>
<evidence type="ECO:0000256" key="16">
    <source>
        <dbReference type="SAM" id="SignalP"/>
    </source>
</evidence>
<dbReference type="PANTHER" id="PTHR32552:SF68">
    <property type="entry name" value="FERRICHROME OUTER MEMBRANE TRANSPORTER_PHAGE RECEPTOR"/>
    <property type="match status" value="1"/>
</dbReference>
<dbReference type="InterPro" id="IPR039426">
    <property type="entry name" value="TonB-dep_rcpt-like"/>
</dbReference>
<evidence type="ECO:0000256" key="11">
    <source>
        <dbReference type="ARBA" id="ARBA00023136"/>
    </source>
</evidence>
<proteinExistence type="inferred from homology"/>
<feature type="chain" id="PRO_5045636773" description="TonB-dependent siderophore receptor" evidence="16">
    <location>
        <begin position="36"/>
        <end position="743"/>
    </location>
</feature>
<keyword evidence="8" id="KW-0408">Iron</keyword>
<accession>A0ABR7RZV2</accession>
<evidence type="ECO:0000259" key="18">
    <source>
        <dbReference type="Pfam" id="PF07715"/>
    </source>
</evidence>
<dbReference type="SUPFAM" id="SSF56935">
    <property type="entry name" value="Porins"/>
    <property type="match status" value="1"/>
</dbReference>
<evidence type="ECO:0000256" key="13">
    <source>
        <dbReference type="ARBA" id="ARBA00023237"/>
    </source>
</evidence>
<dbReference type="Pfam" id="PF00593">
    <property type="entry name" value="TonB_dep_Rec_b-barrel"/>
    <property type="match status" value="1"/>
</dbReference>
<dbReference type="Proteomes" id="UP000744555">
    <property type="component" value="Unassembled WGS sequence"/>
</dbReference>
<keyword evidence="4 14" id="KW-1134">Transmembrane beta strand</keyword>
<dbReference type="PANTHER" id="PTHR32552">
    <property type="entry name" value="FERRICHROME IRON RECEPTOR-RELATED"/>
    <property type="match status" value="1"/>
</dbReference>
<dbReference type="InterPro" id="IPR012910">
    <property type="entry name" value="Plug_dom"/>
</dbReference>
<dbReference type="PROSITE" id="PS52016">
    <property type="entry name" value="TONB_DEPENDENT_REC_3"/>
    <property type="match status" value="1"/>
</dbReference>
<comment type="similarity">
    <text evidence="2 14 15">Belongs to the TonB-dependent receptor family.</text>
</comment>
<dbReference type="RefSeq" id="WP_187805807.1">
    <property type="nucleotide sequence ID" value="NZ_LZEU01000001.1"/>
</dbReference>
<dbReference type="InterPro" id="IPR036942">
    <property type="entry name" value="Beta-barrel_TonB_sf"/>
</dbReference>
<evidence type="ECO:0000256" key="15">
    <source>
        <dbReference type="RuleBase" id="RU003357"/>
    </source>
</evidence>
<keyword evidence="7 16" id="KW-0732">Signal</keyword>
<dbReference type="Gene3D" id="2.40.170.20">
    <property type="entry name" value="TonB-dependent receptor, beta-barrel domain"/>
    <property type="match status" value="1"/>
</dbReference>
<evidence type="ECO:0000256" key="5">
    <source>
        <dbReference type="ARBA" id="ARBA00022496"/>
    </source>
</evidence>
<keyword evidence="13 14" id="KW-0998">Cell outer membrane</keyword>
<feature type="domain" description="TonB-dependent receptor plug" evidence="18">
    <location>
        <begin position="79"/>
        <end position="181"/>
    </location>
</feature>
<feature type="domain" description="TonB-dependent receptor-like beta-barrel" evidence="17">
    <location>
        <begin position="256"/>
        <end position="714"/>
    </location>
</feature>
<evidence type="ECO:0000256" key="7">
    <source>
        <dbReference type="ARBA" id="ARBA00022729"/>
    </source>
</evidence>
<dbReference type="InterPro" id="IPR037066">
    <property type="entry name" value="Plug_dom_sf"/>
</dbReference>
<evidence type="ECO:0000313" key="19">
    <source>
        <dbReference type="EMBL" id="MBC9250733.1"/>
    </source>
</evidence>
<keyword evidence="20" id="KW-1185">Reference proteome</keyword>
<gene>
    <name evidence="19" type="ORF">A9179_10640</name>
</gene>
<dbReference type="Gene3D" id="2.170.130.10">
    <property type="entry name" value="TonB-dependent receptor, plug domain"/>
    <property type="match status" value="1"/>
</dbReference>
<evidence type="ECO:0000256" key="6">
    <source>
        <dbReference type="ARBA" id="ARBA00022692"/>
    </source>
</evidence>
<dbReference type="CDD" id="cd01347">
    <property type="entry name" value="ligand_gated_channel"/>
    <property type="match status" value="1"/>
</dbReference>
<keyword evidence="10 15" id="KW-0798">TonB box</keyword>
<feature type="signal peptide" evidence="16">
    <location>
        <begin position="1"/>
        <end position="35"/>
    </location>
</feature>
<evidence type="ECO:0000256" key="8">
    <source>
        <dbReference type="ARBA" id="ARBA00023004"/>
    </source>
</evidence>
<keyword evidence="11 14" id="KW-0472">Membrane</keyword>
<keyword evidence="3 14" id="KW-0813">Transport</keyword>
<evidence type="ECO:0000256" key="10">
    <source>
        <dbReference type="ARBA" id="ARBA00023077"/>
    </source>
</evidence>
<evidence type="ECO:0000256" key="1">
    <source>
        <dbReference type="ARBA" id="ARBA00004571"/>
    </source>
</evidence>
<sequence>MEQQSKNQARVPFARARLPLAMACALGALSLAVQAEEQAQQPLEMDVLNISGELDSPVGEDQGYVAKNSRSATKINTPLSETPRSVSVVTEKQMEDRNVQTISEALRYSGGVQAGFYGEDNKQDWFIIRGFKQANNGLFMDGSRIYSSAFYSWQIDPYMLERIEVLKGAASVLYGQTPPGGLINLQSKRPTADGKNEVGIQYGSFDRKQINADVGGKLDEEGNLLYRVVALSRDTGTQVDDVDAARILLAPSMTINFTDDTSLTLLASYQKDNSDPQLQFLPSSGTIASNPNGKIDTDTAVGDPSYETFQRTQMTLGYELNQRLNDNWDFQQNLRYGHMDLKVRQLYSLGYVHDYIPALDPDQRLLVRGLTYDDGQAKSLSTDNRLLGNWGGDTWENTLLLGFDYQLLKIDAKSPASDPGFGTVPVLDIYNPHSSSLTFLGKGTTYGTQMGSFALQEKDTRADQFGYYAQNQLKLDDHWVFLLGGRYDQARTDFDNRTTGKSYSVTDQEFTWSSGLAYVADNGLTPYISYSEFFLPVTELNTTVSPNEPFEPQTGDQKEIGLKFQPLGLDATFNAALFELTQENVRKTVNGKAVQIGEVRSRGLELEAQANLTENVSLVASYTKLDPETTKSGRKEEEGKIPANVADEMASVWANYQFRGGLLDGLGFGAGVRHTSSSYGDNTETLEVPSYTLLDAMLSYRIQNVHLQLNANNLTDKEYITACDYYCWYGNRRNVIASATYEF</sequence>
<organism evidence="19 20">
    <name type="scientific">Aquipseudomonas alcaligenes</name>
    <name type="common">Pseudomonas alcaligenes</name>
    <dbReference type="NCBI Taxonomy" id="43263"/>
    <lineage>
        <taxon>Bacteria</taxon>
        <taxon>Pseudomonadati</taxon>
        <taxon>Pseudomonadota</taxon>
        <taxon>Gammaproteobacteria</taxon>
        <taxon>Pseudomonadales</taxon>
        <taxon>Pseudomonadaceae</taxon>
        <taxon>Aquipseudomonas</taxon>
    </lineage>
</organism>
<evidence type="ECO:0008006" key="21">
    <source>
        <dbReference type="Google" id="ProtNLM"/>
    </source>
</evidence>
<evidence type="ECO:0000256" key="14">
    <source>
        <dbReference type="PROSITE-ProRule" id="PRU01360"/>
    </source>
</evidence>
<protein>
    <recommendedName>
        <fullName evidence="21">TonB-dependent siderophore receptor</fullName>
    </recommendedName>
</protein>
<comment type="caution">
    <text evidence="19">The sequence shown here is derived from an EMBL/GenBank/DDBJ whole genome shotgun (WGS) entry which is preliminary data.</text>
</comment>
<keyword evidence="9" id="KW-0406">Ion transport</keyword>
<name>A0ABR7RZV2_AQUAC</name>
<dbReference type="NCBIfam" id="TIGR01783">
    <property type="entry name" value="TonB-siderophor"/>
    <property type="match status" value="1"/>
</dbReference>
<keyword evidence="6 14" id="KW-0812">Transmembrane</keyword>
<evidence type="ECO:0000259" key="17">
    <source>
        <dbReference type="Pfam" id="PF00593"/>
    </source>
</evidence>
<dbReference type="Pfam" id="PF07715">
    <property type="entry name" value="Plug"/>
    <property type="match status" value="1"/>
</dbReference>
<keyword evidence="5" id="KW-0410">Iron transport</keyword>
<reference evidence="19 20" key="1">
    <citation type="submission" date="2016-06" db="EMBL/GenBank/DDBJ databases">
        <authorList>
            <person name="Ramos C."/>
            <person name="Pintado A."/>
            <person name="Crespo-Gomez J.I."/>
        </authorList>
    </citation>
    <scope>NUCLEOTIDE SEQUENCE [LARGE SCALE GENOMIC DNA]</scope>
    <source>
        <strain evidence="19 20">AVO110</strain>
    </source>
</reference>
<evidence type="ECO:0000256" key="4">
    <source>
        <dbReference type="ARBA" id="ARBA00022452"/>
    </source>
</evidence>
<keyword evidence="12" id="KW-0675">Receptor</keyword>
<dbReference type="EMBL" id="LZEU01000001">
    <property type="protein sequence ID" value="MBC9250733.1"/>
    <property type="molecule type" value="Genomic_DNA"/>
</dbReference>
<comment type="subcellular location">
    <subcellularLocation>
        <location evidence="1 14">Cell outer membrane</location>
        <topology evidence="1 14">Multi-pass membrane protein</topology>
    </subcellularLocation>
</comment>
<evidence type="ECO:0000313" key="20">
    <source>
        <dbReference type="Proteomes" id="UP000744555"/>
    </source>
</evidence>
<evidence type="ECO:0000256" key="9">
    <source>
        <dbReference type="ARBA" id="ARBA00023065"/>
    </source>
</evidence>
<evidence type="ECO:0000256" key="2">
    <source>
        <dbReference type="ARBA" id="ARBA00009810"/>
    </source>
</evidence>